<dbReference type="Gene3D" id="1.10.238.20">
    <property type="entry name" value="Pheromone/general odorant binding protein domain"/>
    <property type="match status" value="1"/>
</dbReference>
<organism evidence="2 3">
    <name type="scientific">Pyrocoelia pectoralis</name>
    <dbReference type="NCBI Taxonomy" id="417401"/>
    <lineage>
        <taxon>Eukaryota</taxon>
        <taxon>Metazoa</taxon>
        <taxon>Ecdysozoa</taxon>
        <taxon>Arthropoda</taxon>
        <taxon>Hexapoda</taxon>
        <taxon>Insecta</taxon>
        <taxon>Pterygota</taxon>
        <taxon>Neoptera</taxon>
        <taxon>Endopterygota</taxon>
        <taxon>Coleoptera</taxon>
        <taxon>Polyphaga</taxon>
        <taxon>Elateriformia</taxon>
        <taxon>Elateroidea</taxon>
        <taxon>Lampyridae</taxon>
        <taxon>Lampyrinae</taxon>
        <taxon>Pyrocoelia</taxon>
    </lineage>
</organism>
<dbReference type="GO" id="GO:0005549">
    <property type="term" value="F:odorant binding"/>
    <property type="evidence" value="ECO:0007669"/>
    <property type="project" value="InterPro"/>
</dbReference>
<protein>
    <submittedName>
        <fullName evidence="2">Uncharacterized protein</fullName>
    </submittedName>
</protein>
<dbReference type="InterPro" id="IPR036728">
    <property type="entry name" value="PBP_GOBP_sf"/>
</dbReference>
<dbReference type="CDD" id="cd23992">
    <property type="entry name" value="PBP_GOBP"/>
    <property type="match status" value="1"/>
</dbReference>
<keyword evidence="3" id="KW-1185">Reference proteome</keyword>
<dbReference type="Pfam" id="PF01395">
    <property type="entry name" value="PBP_GOBP"/>
    <property type="match status" value="1"/>
</dbReference>
<evidence type="ECO:0000256" key="1">
    <source>
        <dbReference type="SAM" id="SignalP"/>
    </source>
</evidence>
<sequence length="138" mass="16299">MKLLILFALFSMAFASWKFNMDANVLKDWLIMMEPYTEQCLKESNVNKEVVYNAFLNMDLPTDYNEFNCFAKCMYARLSFYYPETGKFDRELMIAKIKGMTKHIADACYENKYHSEELDRCSHLYNSVVCAIKKLSKE</sequence>
<evidence type="ECO:0000313" key="3">
    <source>
        <dbReference type="Proteomes" id="UP001329430"/>
    </source>
</evidence>
<dbReference type="AlphaFoldDB" id="A0AAN7VEP0"/>
<dbReference type="EMBL" id="JAVRBK010000002">
    <property type="protein sequence ID" value="KAK5647215.1"/>
    <property type="molecule type" value="Genomic_DNA"/>
</dbReference>
<gene>
    <name evidence="2" type="ORF">RI129_002107</name>
</gene>
<proteinExistence type="predicted"/>
<evidence type="ECO:0000313" key="2">
    <source>
        <dbReference type="EMBL" id="KAK5647215.1"/>
    </source>
</evidence>
<keyword evidence="1" id="KW-0732">Signal</keyword>
<feature type="chain" id="PRO_5042864487" evidence="1">
    <location>
        <begin position="16"/>
        <end position="138"/>
    </location>
</feature>
<name>A0AAN7VEP0_9COLE</name>
<accession>A0AAN7VEP0</accession>
<dbReference type="InterPro" id="IPR006170">
    <property type="entry name" value="PBP/GOBP"/>
</dbReference>
<dbReference type="SUPFAM" id="SSF47565">
    <property type="entry name" value="Insect pheromone/odorant-binding proteins"/>
    <property type="match status" value="1"/>
</dbReference>
<reference evidence="2 3" key="1">
    <citation type="journal article" date="2024" name="Insects">
        <title>An Improved Chromosome-Level Genome Assembly of the Firefly Pyrocoelia pectoralis.</title>
        <authorList>
            <person name="Fu X."/>
            <person name="Meyer-Rochow V.B."/>
            <person name="Ballantyne L."/>
            <person name="Zhu X."/>
        </authorList>
    </citation>
    <scope>NUCLEOTIDE SEQUENCE [LARGE SCALE GENOMIC DNA]</scope>
    <source>
        <strain evidence="2">XCY_ONT2</strain>
    </source>
</reference>
<dbReference type="Proteomes" id="UP001329430">
    <property type="component" value="Chromosome 2"/>
</dbReference>
<feature type="signal peptide" evidence="1">
    <location>
        <begin position="1"/>
        <end position="15"/>
    </location>
</feature>
<comment type="caution">
    <text evidence="2">The sequence shown here is derived from an EMBL/GenBank/DDBJ whole genome shotgun (WGS) entry which is preliminary data.</text>
</comment>